<feature type="domain" description="HTH tetR-type" evidence="4">
    <location>
        <begin position="41"/>
        <end position="101"/>
    </location>
</feature>
<evidence type="ECO:0000259" key="4">
    <source>
        <dbReference type="PROSITE" id="PS50977"/>
    </source>
</evidence>
<evidence type="ECO:0000256" key="3">
    <source>
        <dbReference type="SAM" id="MobiDB-lite"/>
    </source>
</evidence>
<feature type="compositionally biased region" description="Basic and acidic residues" evidence="3">
    <location>
        <begin position="31"/>
        <end position="44"/>
    </location>
</feature>
<name>A0ABU4VK85_9ACTN</name>
<dbReference type="InterPro" id="IPR009057">
    <property type="entry name" value="Homeodomain-like_sf"/>
</dbReference>
<dbReference type="Pfam" id="PF00440">
    <property type="entry name" value="TetR_N"/>
    <property type="match status" value="1"/>
</dbReference>
<feature type="DNA-binding region" description="H-T-H motif" evidence="2">
    <location>
        <begin position="64"/>
        <end position="83"/>
    </location>
</feature>
<dbReference type="EMBL" id="JAXAVX010000005">
    <property type="protein sequence ID" value="MDX8152213.1"/>
    <property type="molecule type" value="Genomic_DNA"/>
</dbReference>
<dbReference type="SUPFAM" id="SSF46689">
    <property type="entry name" value="Homeodomain-like"/>
    <property type="match status" value="1"/>
</dbReference>
<dbReference type="Proteomes" id="UP001277761">
    <property type="component" value="Unassembled WGS sequence"/>
</dbReference>
<dbReference type="SUPFAM" id="SSF48498">
    <property type="entry name" value="Tetracyclin repressor-like, C-terminal domain"/>
    <property type="match status" value="1"/>
</dbReference>
<proteinExistence type="predicted"/>
<sequence>MFTHLVEFVNQMDESSAPGSPGPPRGPHRPPPGEEPRRDPEQTRSRLLRAAKAEFAEKGLAGARVAAIAERAGVNKQLISYHFGGKDGLYRALVERWLEREQAFAAEGAPLEELVLHYLDVAVEDPELVRLFVRQMLDGLPAGASPEPTDDLDDLRRRQDEGELAPELDPGFVLLLLQGVVTAGVSAPDDVRRLLGVAPNGPEYRERMAQQLRVLVRRLRD</sequence>
<reference evidence="5 6" key="1">
    <citation type="submission" date="2023-11" db="EMBL/GenBank/DDBJ databases">
        <authorList>
            <person name="Xu M."/>
            <person name="Jiang T."/>
        </authorList>
    </citation>
    <scope>NUCLEOTIDE SEQUENCE [LARGE SCALE GENOMIC DNA]</scope>
    <source>
        <strain evidence="5 6">SD</strain>
    </source>
</reference>
<evidence type="ECO:0000256" key="2">
    <source>
        <dbReference type="PROSITE-ProRule" id="PRU00335"/>
    </source>
</evidence>
<keyword evidence="6" id="KW-1185">Reference proteome</keyword>
<dbReference type="PROSITE" id="PS50977">
    <property type="entry name" value="HTH_TETR_2"/>
    <property type="match status" value="1"/>
</dbReference>
<dbReference type="InterPro" id="IPR050109">
    <property type="entry name" value="HTH-type_TetR-like_transc_reg"/>
</dbReference>
<protein>
    <submittedName>
        <fullName evidence="5">TetR family transcriptional regulator</fullName>
    </submittedName>
</protein>
<dbReference type="PRINTS" id="PR00455">
    <property type="entry name" value="HTHTETR"/>
</dbReference>
<dbReference type="PANTHER" id="PTHR30328">
    <property type="entry name" value="TRANSCRIPTIONAL REPRESSOR"/>
    <property type="match status" value="1"/>
</dbReference>
<feature type="region of interest" description="Disordered" evidence="3">
    <location>
        <begin position="9"/>
        <end position="44"/>
    </location>
</feature>
<dbReference type="InterPro" id="IPR001647">
    <property type="entry name" value="HTH_TetR"/>
</dbReference>
<keyword evidence="1 2" id="KW-0238">DNA-binding</keyword>
<evidence type="ECO:0000256" key="1">
    <source>
        <dbReference type="ARBA" id="ARBA00023125"/>
    </source>
</evidence>
<dbReference type="PANTHER" id="PTHR30328:SF54">
    <property type="entry name" value="HTH-TYPE TRANSCRIPTIONAL REPRESSOR SCO4008"/>
    <property type="match status" value="1"/>
</dbReference>
<dbReference type="Gene3D" id="1.10.357.10">
    <property type="entry name" value="Tetracycline Repressor, domain 2"/>
    <property type="match status" value="1"/>
</dbReference>
<evidence type="ECO:0000313" key="6">
    <source>
        <dbReference type="Proteomes" id="UP001277761"/>
    </source>
</evidence>
<gene>
    <name evidence="5" type="ORF">SK069_11450</name>
</gene>
<accession>A0ABU4VK85</accession>
<dbReference type="RefSeq" id="WP_319954369.1">
    <property type="nucleotide sequence ID" value="NZ_JAXAVX010000005.1"/>
</dbReference>
<organism evidence="5 6">
    <name type="scientific">Patulibacter brassicae</name>
    <dbReference type="NCBI Taxonomy" id="1705717"/>
    <lineage>
        <taxon>Bacteria</taxon>
        <taxon>Bacillati</taxon>
        <taxon>Actinomycetota</taxon>
        <taxon>Thermoleophilia</taxon>
        <taxon>Solirubrobacterales</taxon>
        <taxon>Patulibacteraceae</taxon>
        <taxon>Patulibacter</taxon>
    </lineage>
</organism>
<evidence type="ECO:0000313" key="5">
    <source>
        <dbReference type="EMBL" id="MDX8152213.1"/>
    </source>
</evidence>
<dbReference type="InterPro" id="IPR036271">
    <property type="entry name" value="Tet_transcr_reg_TetR-rel_C_sf"/>
</dbReference>
<comment type="caution">
    <text evidence="5">The sequence shown here is derived from an EMBL/GenBank/DDBJ whole genome shotgun (WGS) entry which is preliminary data.</text>
</comment>